<dbReference type="CDD" id="cd01650">
    <property type="entry name" value="RT_nLTR_like"/>
    <property type="match status" value="1"/>
</dbReference>
<dbReference type="InterPro" id="IPR012337">
    <property type="entry name" value="RNaseH-like_sf"/>
</dbReference>
<dbReference type="InterPro" id="IPR036397">
    <property type="entry name" value="RNaseH_sf"/>
</dbReference>
<evidence type="ECO:0000259" key="1">
    <source>
        <dbReference type="PROSITE" id="PS50878"/>
    </source>
</evidence>
<organism evidence="2 3">
    <name type="scientific">Trifolium subterraneum</name>
    <name type="common">Subterranean clover</name>
    <dbReference type="NCBI Taxonomy" id="3900"/>
    <lineage>
        <taxon>Eukaryota</taxon>
        <taxon>Viridiplantae</taxon>
        <taxon>Streptophyta</taxon>
        <taxon>Embryophyta</taxon>
        <taxon>Tracheophyta</taxon>
        <taxon>Spermatophyta</taxon>
        <taxon>Magnoliopsida</taxon>
        <taxon>eudicotyledons</taxon>
        <taxon>Gunneridae</taxon>
        <taxon>Pentapetalae</taxon>
        <taxon>rosids</taxon>
        <taxon>fabids</taxon>
        <taxon>Fabales</taxon>
        <taxon>Fabaceae</taxon>
        <taxon>Papilionoideae</taxon>
        <taxon>50 kb inversion clade</taxon>
        <taxon>NPAAA clade</taxon>
        <taxon>Hologalegina</taxon>
        <taxon>IRL clade</taxon>
        <taxon>Trifolieae</taxon>
        <taxon>Trifolium</taxon>
    </lineage>
</organism>
<dbReference type="InterPro" id="IPR005135">
    <property type="entry name" value="Endo/exonuclease/phosphatase"/>
</dbReference>
<dbReference type="Pfam" id="PF13456">
    <property type="entry name" value="RVT_3"/>
    <property type="match status" value="1"/>
</dbReference>
<name>A0A2Z6NGZ6_TRISU</name>
<proteinExistence type="predicted"/>
<accession>A0A2Z6NGZ6</accession>
<dbReference type="Pfam" id="PF13966">
    <property type="entry name" value="zf-RVT"/>
    <property type="match status" value="1"/>
</dbReference>
<dbReference type="Pfam" id="PF03372">
    <property type="entry name" value="Exo_endo_phos"/>
    <property type="match status" value="1"/>
</dbReference>
<dbReference type="SUPFAM" id="SSF53098">
    <property type="entry name" value="Ribonuclease H-like"/>
    <property type="match status" value="1"/>
</dbReference>
<gene>
    <name evidence="2" type="ORF">TSUD_365740</name>
</gene>
<sequence length="1430" mass="164293">MAEINFESLNLEEEEEELNFVVEEDSDEQHDLNLYLVGRFVHDRPIRFNSMKACLADVWRPVKGMTVKEATKGLLNIGVALQDIRLFHVNFWVQIHDVPLDMMLETVGKVLANYIGEFDEYDKNNNTSFWRKYMRVKVRVDVRSPLKIEKKIKLNGENKCEVKSWKFPGLPGLMIILSWNCRGLGVPSAIPNLKKLARGHKLDILFMSETLSHNRHIESIRVLLGFDSCLAIEVEGRIGGLAVFWKDSSKCRVLNYTRNFINMLVEDEQWGEWRLTCYYGYPERSRRRAAWDLLRALGNMSSIPWCIIGDFNDLLSQTDKKGIHPHPNGLCMGFRQAASDCDLTDIPIEGHQFTWIKSRGTPHVIEERLDMAMASTSWLQLFPQVRLTNLLASHSDHSPILLQCKAIIRTHINYSFRFENSWLKEPDLEDVVVEGWGGGRENLEVVDRVTRCANKLQRWGKKKRIRFKEEIDECVRQMNEIRATVRSKKKKVTKLIADNGTEAHTQEELCEVAKSYFDTLFKPVLNLIQPRVTDDDNFVLTAPITKVEIQQALFQMHPDKSPGPDGFNPAFYQRFWEQRSDAIFSVASTWLERGYFPTSLNETNICLIPKCDNPTSMRDLRPISLCNVLYKMISKVLANRLKCCLDKCVSQEQSAFVEGRSILDNAIIATEVIHALKRKTKGRRGELALKIDISKAYDKVAWGFLRGVMTKMGFTDVWIRWVMMCVSSVNYSVLMNSDRVGPISPECLTALIHQAVGRGDLHGVRICRGAPEVSHILFADDCFLFCRANVAEVNELMRILHTYETASGQEVNLVKSEVFISRNMSQASKEDLSRMLGVKLVLGTGIYLGLPSMVGRSKKAIFSYIKDRIWKRINSWRGRALSKAGKEIMIKSVLQATPSYVMSMFILPASLIHDIEKMINAFWWRSGSTNNNNPKGIHWLAWKRLACPKAHGGLGFRNFEAFNKAMVAKQVWNIVQNPNSLVAKLIKARYFPRSSLFEAPLGYNPSFAWRSMWQARQILSLGCRWRIGSGVNIRVMHDPWLRGSANRSVSSPQPAGAYQLSVRDLLYENYKAWNIVKVRNLFSKDVAEKILETPLVSSVRSDKYHVMGNWNDIWKAQAPHKAHHLLWHLCRGCLPTRSRLLERRVECTLNCPVCDEEIEDELHIFFRCAVTRNSWSAAGLSSVLHNATYQQTNAMNRIFAICNNESSNTVGRVAMLLWCIWHNRNDKLWNDNVQMPRQIGRHAFDAWNDWYSVHKLQSNNMSGTTEADLVRWEKPAIDWVKCNVDVAFVSESRRTSMGLCFRDNSGHFMAGMTQWQQTVISSVEGEAWALLLAMEEARYRGLNRVQFESDSKVLIEAIHMKRRGNSEFLSIVHDILSLMSSFINFEVKFVRRQANLVAHTLARTANSWASFHRFENIPFCIERLVFNEMQ</sequence>
<evidence type="ECO:0000313" key="2">
    <source>
        <dbReference type="EMBL" id="GAU43724.1"/>
    </source>
</evidence>
<dbReference type="InterPro" id="IPR036691">
    <property type="entry name" value="Endo/exonu/phosph_ase_sf"/>
</dbReference>
<dbReference type="CDD" id="cd06222">
    <property type="entry name" value="RNase_H_like"/>
    <property type="match status" value="1"/>
</dbReference>
<dbReference type="InterPro" id="IPR043502">
    <property type="entry name" value="DNA/RNA_pol_sf"/>
</dbReference>
<protein>
    <recommendedName>
        <fullName evidence="1">Reverse transcriptase domain-containing protein</fullName>
    </recommendedName>
</protein>
<dbReference type="InterPro" id="IPR000477">
    <property type="entry name" value="RT_dom"/>
</dbReference>
<reference evidence="3" key="1">
    <citation type="journal article" date="2017" name="Front. Plant Sci.">
        <title>Climate Clever Clovers: New Paradigm to Reduce the Environmental Footprint of Ruminants by Breeding Low Methanogenic Forages Utilizing Haplotype Variation.</title>
        <authorList>
            <person name="Kaur P."/>
            <person name="Appels R."/>
            <person name="Bayer P.E."/>
            <person name="Keeble-Gagnere G."/>
            <person name="Wang J."/>
            <person name="Hirakawa H."/>
            <person name="Shirasawa K."/>
            <person name="Vercoe P."/>
            <person name="Stefanova K."/>
            <person name="Durmic Z."/>
            <person name="Nichols P."/>
            <person name="Revell C."/>
            <person name="Isobe S.N."/>
            <person name="Edwards D."/>
            <person name="Erskine W."/>
        </authorList>
    </citation>
    <scope>NUCLEOTIDE SEQUENCE [LARGE SCALE GENOMIC DNA]</scope>
    <source>
        <strain evidence="3">cv. Daliak</strain>
    </source>
</reference>
<keyword evidence="3" id="KW-1185">Reference proteome</keyword>
<dbReference type="Gene3D" id="3.60.10.10">
    <property type="entry name" value="Endonuclease/exonuclease/phosphatase"/>
    <property type="match status" value="1"/>
</dbReference>
<dbReference type="SUPFAM" id="SSF56672">
    <property type="entry name" value="DNA/RNA polymerases"/>
    <property type="match status" value="1"/>
</dbReference>
<dbReference type="InterPro" id="IPR044730">
    <property type="entry name" value="RNase_H-like_dom_plant"/>
</dbReference>
<dbReference type="GO" id="GO:0004523">
    <property type="term" value="F:RNA-DNA hybrid ribonuclease activity"/>
    <property type="evidence" value="ECO:0007669"/>
    <property type="project" value="InterPro"/>
</dbReference>
<dbReference type="InterPro" id="IPR026960">
    <property type="entry name" value="RVT-Znf"/>
</dbReference>
<dbReference type="PANTHER" id="PTHR33116">
    <property type="entry name" value="REVERSE TRANSCRIPTASE ZINC-BINDING DOMAIN-CONTAINING PROTEIN-RELATED-RELATED"/>
    <property type="match status" value="1"/>
</dbReference>
<dbReference type="InterPro" id="IPR002156">
    <property type="entry name" value="RNaseH_domain"/>
</dbReference>
<dbReference type="PROSITE" id="PS50878">
    <property type="entry name" value="RT_POL"/>
    <property type="match status" value="1"/>
</dbReference>
<dbReference type="OrthoDB" id="1741517at2759"/>
<feature type="domain" description="Reverse transcriptase" evidence="1">
    <location>
        <begin position="589"/>
        <end position="840"/>
    </location>
</feature>
<dbReference type="Proteomes" id="UP000242715">
    <property type="component" value="Unassembled WGS sequence"/>
</dbReference>
<dbReference type="GO" id="GO:0003676">
    <property type="term" value="F:nucleic acid binding"/>
    <property type="evidence" value="ECO:0007669"/>
    <property type="project" value="InterPro"/>
</dbReference>
<evidence type="ECO:0000313" key="3">
    <source>
        <dbReference type="Proteomes" id="UP000242715"/>
    </source>
</evidence>
<dbReference type="Pfam" id="PF00078">
    <property type="entry name" value="RVT_1"/>
    <property type="match status" value="1"/>
</dbReference>
<dbReference type="EMBL" id="DF973991">
    <property type="protein sequence ID" value="GAU43724.1"/>
    <property type="molecule type" value="Genomic_DNA"/>
</dbReference>
<dbReference type="Gene3D" id="3.30.420.10">
    <property type="entry name" value="Ribonuclease H-like superfamily/Ribonuclease H"/>
    <property type="match status" value="1"/>
</dbReference>
<dbReference type="SUPFAM" id="SSF56219">
    <property type="entry name" value="DNase I-like"/>
    <property type="match status" value="1"/>
</dbReference>
<dbReference type="PANTHER" id="PTHR33116:SF86">
    <property type="entry name" value="REVERSE TRANSCRIPTASE DOMAIN-CONTAINING PROTEIN"/>
    <property type="match status" value="1"/>
</dbReference>